<reference evidence="2 3" key="1">
    <citation type="journal article" date="2019" name="Int. J. Syst. Evol. Microbiol.">
        <title>Bifidobacterium jacchi sp. nov., isolated from the faeces of a baby common marmoset (Callithrix jacchus).</title>
        <authorList>
            <person name="Modesto M."/>
            <person name="Watanabe K."/>
            <person name="Arita M."/>
            <person name="Satti M."/>
            <person name="Oki K."/>
            <person name="Sciavilla P."/>
            <person name="Patavino C."/>
            <person name="Camma C."/>
            <person name="Michelini S."/>
            <person name="Sgorbati B."/>
            <person name="Mattarelli P."/>
        </authorList>
    </citation>
    <scope>NUCLEOTIDE SEQUENCE [LARGE SCALE GENOMIC DNA]</scope>
    <source>
        <strain evidence="2 3">MRM 9.3</strain>
    </source>
</reference>
<accession>A0A5N5RC53</accession>
<evidence type="ECO:0000256" key="1">
    <source>
        <dbReference type="SAM" id="MobiDB-lite"/>
    </source>
</evidence>
<dbReference type="Proteomes" id="UP000326336">
    <property type="component" value="Unassembled WGS sequence"/>
</dbReference>
<protein>
    <submittedName>
        <fullName evidence="2">Uncharacterized protein</fullName>
    </submittedName>
</protein>
<feature type="compositionally biased region" description="Basic residues" evidence="1">
    <location>
        <begin position="229"/>
        <end position="243"/>
    </location>
</feature>
<sequence>MMLFSDDPAWSVDKLAAKAWNNTVPFPPVVIVIALNQYEPSPTPPPQNYKLTVSTKASGRFGTAGGTNPVTDAITLKNNANSKEKVTGQITLTAITLDGKTHVSPLKRFTTSVASTVNVKFSPGDVVKSWKTWPAGEYWFDVAIPKQQHMSAEARHNGRNDKNESWKASYKLTISTKATGHTLTGGSQPVTDTITLSNNGMASQSVNGTITLNVNTTSGTLKKAKQFTGKRTKTAACPSRRRMRMTERRKVSIRSNATQSDRAQTKPSLQKPTHGPSLK</sequence>
<dbReference type="EMBL" id="RQSP01000092">
    <property type="protein sequence ID" value="KAB5603027.1"/>
    <property type="molecule type" value="Genomic_DNA"/>
</dbReference>
<dbReference type="OrthoDB" id="3222861at2"/>
<name>A0A5N5RC53_9BIFI</name>
<organism evidence="2 3">
    <name type="scientific">Bifidobacterium jacchi</name>
    <dbReference type="NCBI Taxonomy" id="2490545"/>
    <lineage>
        <taxon>Bacteria</taxon>
        <taxon>Bacillati</taxon>
        <taxon>Actinomycetota</taxon>
        <taxon>Actinomycetes</taxon>
        <taxon>Bifidobacteriales</taxon>
        <taxon>Bifidobacteriaceae</taxon>
        <taxon>Bifidobacterium</taxon>
    </lineage>
</organism>
<evidence type="ECO:0000313" key="3">
    <source>
        <dbReference type="Proteomes" id="UP000326336"/>
    </source>
</evidence>
<dbReference type="AlphaFoldDB" id="A0A5N5RC53"/>
<keyword evidence="3" id="KW-1185">Reference proteome</keyword>
<gene>
    <name evidence="2" type="ORF">EHS19_10480</name>
</gene>
<feature type="compositionally biased region" description="Polar residues" evidence="1">
    <location>
        <begin position="253"/>
        <end position="271"/>
    </location>
</feature>
<dbReference type="RefSeq" id="WP_151917695.1">
    <property type="nucleotide sequence ID" value="NZ_RQSP01000092.1"/>
</dbReference>
<feature type="region of interest" description="Disordered" evidence="1">
    <location>
        <begin position="229"/>
        <end position="279"/>
    </location>
</feature>
<proteinExistence type="predicted"/>
<comment type="caution">
    <text evidence="2">The sequence shown here is derived from an EMBL/GenBank/DDBJ whole genome shotgun (WGS) entry which is preliminary data.</text>
</comment>
<evidence type="ECO:0000313" key="2">
    <source>
        <dbReference type="EMBL" id="KAB5603027.1"/>
    </source>
</evidence>